<name>A0AAD9FZ46_9STRA</name>
<protein>
    <submittedName>
        <fullName evidence="1">Uncharacterized protein</fullName>
    </submittedName>
</protein>
<dbReference type="Proteomes" id="UP001259832">
    <property type="component" value="Unassembled WGS sequence"/>
</dbReference>
<comment type="caution">
    <text evidence="1">The sequence shown here is derived from an EMBL/GenBank/DDBJ whole genome shotgun (WGS) entry which is preliminary data.</text>
</comment>
<sequence>MYQIAHCLFVKLDGGGIRLDAYDSLQNVLVVPNQYALRVAAALDFSRLVEPIRHCLQRHAMAELQVRQTHGNVDDAEAKRILTFSNAAFAARLRALSVAEAKNNAEEGLARWRRF</sequence>
<keyword evidence="2" id="KW-1185">Reference proteome</keyword>
<gene>
    <name evidence="1" type="ORF">P3T76_015593</name>
</gene>
<dbReference type="AlphaFoldDB" id="A0AAD9FZ46"/>
<evidence type="ECO:0000313" key="1">
    <source>
        <dbReference type="EMBL" id="KAK1928953.1"/>
    </source>
</evidence>
<reference evidence="1" key="1">
    <citation type="submission" date="2023-08" db="EMBL/GenBank/DDBJ databases">
        <title>Reference Genome Resource for the Citrus Pathogen Phytophthora citrophthora.</title>
        <authorList>
            <person name="Moller H."/>
            <person name="Coetzee B."/>
            <person name="Rose L.J."/>
            <person name="Van Niekerk J.M."/>
        </authorList>
    </citation>
    <scope>NUCLEOTIDE SEQUENCE</scope>
    <source>
        <strain evidence="1">STE-U-9442</strain>
    </source>
</reference>
<proteinExistence type="predicted"/>
<organism evidence="1 2">
    <name type="scientific">Phytophthora citrophthora</name>
    <dbReference type="NCBI Taxonomy" id="4793"/>
    <lineage>
        <taxon>Eukaryota</taxon>
        <taxon>Sar</taxon>
        <taxon>Stramenopiles</taxon>
        <taxon>Oomycota</taxon>
        <taxon>Peronosporomycetes</taxon>
        <taxon>Peronosporales</taxon>
        <taxon>Peronosporaceae</taxon>
        <taxon>Phytophthora</taxon>
    </lineage>
</organism>
<dbReference type="EMBL" id="JASMQC010000055">
    <property type="protein sequence ID" value="KAK1928953.1"/>
    <property type="molecule type" value="Genomic_DNA"/>
</dbReference>
<evidence type="ECO:0000313" key="2">
    <source>
        <dbReference type="Proteomes" id="UP001259832"/>
    </source>
</evidence>
<accession>A0AAD9FZ46</accession>